<gene>
    <name evidence="1" type="ORF">CTI12_AA117990</name>
</gene>
<dbReference type="AlphaFoldDB" id="A0A2U1PFK1"/>
<dbReference type="STRING" id="35608.A0A2U1PFK1"/>
<keyword evidence="2" id="KW-1185">Reference proteome</keyword>
<comment type="caution">
    <text evidence="1">The sequence shown here is derived from an EMBL/GenBank/DDBJ whole genome shotgun (WGS) entry which is preliminary data.</text>
</comment>
<dbReference type="OrthoDB" id="1749974at2759"/>
<protein>
    <submittedName>
        <fullName evidence="1">DEA(D/H)-box RNA helicase family protein</fullName>
    </submittedName>
</protein>
<accession>A0A2U1PFK1</accession>
<proteinExistence type="predicted"/>
<reference evidence="1 2" key="1">
    <citation type="journal article" date="2018" name="Mol. Plant">
        <title>The genome of Artemisia annua provides insight into the evolution of Asteraceae family and artemisinin biosynthesis.</title>
        <authorList>
            <person name="Shen Q."/>
            <person name="Zhang L."/>
            <person name="Liao Z."/>
            <person name="Wang S."/>
            <person name="Yan T."/>
            <person name="Shi P."/>
            <person name="Liu M."/>
            <person name="Fu X."/>
            <person name="Pan Q."/>
            <person name="Wang Y."/>
            <person name="Lv Z."/>
            <person name="Lu X."/>
            <person name="Zhang F."/>
            <person name="Jiang W."/>
            <person name="Ma Y."/>
            <person name="Chen M."/>
            <person name="Hao X."/>
            <person name="Li L."/>
            <person name="Tang Y."/>
            <person name="Lv G."/>
            <person name="Zhou Y."/>
            <person name="Sun X."/>
            <person name="Brodelius P.E."/>
            <person name="Rose J.K.C."/>
            <person name="Tang K."/>
        </authorList>
    </citation>
    <scope>NUCLEOTIDE SEQUENCE [LARGE SCALE GENOMIC DNA]</scope>
    <source>
        <strain evidence="2">cv. Huhao1</strain>
        <tissue evidence="1">Leaf</tissue>
    </source>
</reference>
<dbReference type="Proteomes" id="UP000245207">
    <property type="component" value="Unassembled WGS sequence"/>
</dbReference>
<dbReference type="EMBL" id="PKPP01001220">
    <property type="protein sequence ID" value="PWA84519.1"/>
    <property type="molecule type" value="Genomic_DNA"/>
</dbReference>
<keyword evidence="1" id="KW-0347">Helicase</keyword>
<keyword evidence="1" id="KW-0378">Hydrolase</keyword>
<dbReference type="GO" id="GO:0004386">
    <property type="term" value="F:helicase activity"/>
    <property type="evidence" value="ECO:0007669"/>
    <property type="project" value="UniProtKB-KW"/>
</dbReference>
<evidence type="ECO:0000313" key="1">
    <source>
        <dbReference type="EMBL" id="PWA84519.1"/>
    </source>
</evidence>
<keyword evidence="1" id="KW-0067">ATP-binding</keyword>
<evidence type="ECO:0000313" key="2">
    <source>
        <dbReference type="Proteomes" id="UP000245207"/>
    </source>
</evidence>
<keyword evidence="1" id="KW-0547">Nucleotide-binding</keyword>
<name>A0A2U1PFK1_ARTAN</name>
<organism evidence="1 2">
    <name type="scientific">Artemisia annua</name>
    <name type="common">Sweet wormwood</name>
    <dbReference type="NCBI Taxonomy" id="35608"/>
    <lineage>
        <taxon>Eukaryota</taxon>
        <taxon>Viridiplantae</taxon>
        <taxon>Streptophyta</taxon>
        <taxon>Embryophyta</taxon>
        <taxon>Tracheophyta</taxon>
        <taxon>Spermatophyta</taxon>
        <taxon>Magnoliopsida</taxon>
        <taxon>eudicotyledons</taxon>
        <taxon>Gunneridae</taxon>
        <taxon>Pentapetalae</taxon>
        <taxon>asterids</taxon>
        <taxon>campanulids</taxon>
        <taxon>Asterales</taxon>
        <taxon>Asteraceae</taxon>
        <taxon>Asteroideae</taxon>
        <taxon>Anthemideae</taxon>
        <taxon>Artemisiinae</taxon>
        <taxon>Artemisia</taxon>
    </lineage>
</organism>
<sequence length="98" mass="11178">MVVDDTLPTSKPPLYVHDEASVSTIKLAGIFTSDIDSWKWRLTTLLHSNDKQELISREKKDRRDYEKIAELATSMSLHRRAEVKDFGIVSAKEEATES</sequence>